<dbReference type="VEuPathDB" id="FungiDB:C8Q69DRAFT_262454"/>
<dbReference type="Pfam" id="PF08030">
    <property type="entry name" value="NAD_binding_6"/>
    <property type="match status" value="1"/>
</dbReference>
<dbReference type="GO" id="GO:0000293">
    <property type="term" value="F:ferric-chelate reductase activity"/>
    <property type="evidence" value="ECO:0007669"/>
    <property type="project" value="TreeGrafter"/>
</dbReference>
<dbReference type="InterPro" id="IPR051410">
    <property type="entry name" value="Ferric/Cupric_Reductase"/>
</dbReference>
<evidence type="ECO:0000256" key="8">
    <source>
        <dbReference type="ARBA" id="ARBA00023136"/>
    </source>
</evidence>
<dbReference type="GO" id="GO:0005886">
    <property type="term" value="C:plasma membrane"/>
    <property type="evidence" value="ECO:0007669"/>
    <property type="project" value="TreeGrafter"/>
</dbReference>
<dbReference type="InterPro" id="IPR013121">
    <property type="entry name" value="Fe_red_NAD-bd_6"/>
</dbReference>
<feature type="transmembrane region" description="Helical" evidence="10">
    <location>
        <begin position="255"/>
        <end position="273"/>
    </location>
</feature>
<feature type="signal peptide" evidence="11">
    <location>
        <begin position="1"/>
        <end position="25"/>
    </location>
</feature>
<dbReference type="PANTHER" id="PTHR32361:SF9">
    <property type="entry name" value="FERRIC REDUCTASE TRANSMEMBRANE COMPONENT 3-RELATED"/>
    <property type="match status" value="1"/>
</dbReference>
<dbReference type="GeneID" id="39595985"/>
<feature type="chain" id="PRO_5019081562" evidence="11">
    <location>
        <begin position="26"/>
        <end position="825"/>
    </location>
</feature>
<evidence type="ECO:0000256" key="9">
    <source>
        <dbReference type="ARBA" id="ARBA00023180"/>
    </source>
</evidence>
<sequence>MLSGRKMFSRLLILLALTCGILVSADEATNQERCVESIFEAYSRLSFNGSHSQPWLVNSCKNALRTRSIYAAAKVYCSPSEIQAGIAHINEPCQGDLARTPYSEIEPELTDEYIRGLRVVEYQEVSKAVELDSPVLISRAYFEAAFRTNAAWSLVARMHRVYGAATYWFWGTVLLFGIVNNALYHLFYSQVEPSKWDVERSSKSLHAIRDGCNRLLGGVYHSVRTHFVIPPAFGSHHQRLFYYCTIPTRMEAVPIVVYYTMSFLFTILSYDIFEGNLYWQDPWEQMWRYVSDRTGILSYANLCLLWLFGGRNNPFIWATGWKFSTFNLFHRTIARVATIQAIVHSIGYTIQTANKHTYFIYLPMPWWYMGIVATVCMGLLLLFSSIYLRKHYYELFLIIHISFSFVCIGALFVHTAIFSGEYDIYLWPVVIVWLLDRFARIVRLAYCNIHVRLSRNFIMRTRGRVSYNKASDMVRLEVAAGNPKLEPKPGEHYYIYQPLKWRGYESHPFTLGAWTTDNNEMSVIENSSSPVPLRDLEEQSELEICHANPNSCSETEESSLTFGSGESFLPARRKLVFWIRPFDGWTKRLRDECLRSPGCRLESTFLIEGPYGHTSPTRHYENVIFIAGGSGVAGVLPYIEEHILSTPSHSSEAITECAPISSSSSATLLNAETNLPAGNKTTRTRNVTLVWTARQRAILHEIGCRELRPALGRKGFDARFYATRDPEPPKTDASAGDETNIVMPTENTKLLQEDSNLKIVSGRPDIRSIILGIVRESGPTGLYAGKTAVLVCGPGGMADEARLAVHQALKEGYSGVEYFEEAFGW</sequence>
<keyword evidence="7" id="KW-0406">Ion transport</keyword>
<evidence type="ECO:0000313" key="13">
    <source>
        <dbReference type="EMBL" id="RWQ95663.1"/>
    </source>
</evidence>
<evidence type="ECO:0000256" key="10">
    <source>
        <dbReference type="SAM" id="Phobius"/>
    </source>
</evidence>
<dbReference type="CDD" id="cd06186">
    <property type="entry name" value="NOX_Duox_like_FAD_NADP"/>
    <property type="match status" value="1"/>
</dbReference>
<dbReference type="GO" id="GO:0006826">
    <property type="term" value="P:iron ion transport"/>
    <property type="evidence" value="ECO:0007669"/>
    <property type="project" value="TreeGrafter"/>
</dbReference>
<evidence type="ECO:0000256" key="3">
    <source>
        <dbReference type="ARBA" id="ARBA00022448"/>
    </source>
</evidence>
<keyword evidence="11" id="KW-0732">Signal</keyword>
<proteinExistence type="inferred from homology"/>
<dbReference type="AlphaFoldDB" id="A0A443HUZ7"/>
<dbReference type="InterPro" id="IPR017927">
    <property type="entry name" value="FAD-bd_FR_type"/>
</dbReference>
<dbReference type="Proteomes" id="UP000283841">
    <property type="component" value="Unassembled WGS sequence"/>
</dbReference>
<evidence type="ECO:0000259" key="12">
    <source>
        <dbReference type="PROSITE" id="PS51384"/>
    </source>
</evidence>
<evidence type="ECO:0000313" key="14">
    <source>
        <dbReference type="Proteomes" id="UP000283841"/>
    </source>
</evidence>
<dbReference type="InterPro" id="IPR039261">
    <property type="entry name" value="FNR_nucleotide-bd"/>
</dbReference>
<dbReference type="STRING" id="264951.A0A443HUZ7"/>
<dbReference type="EMBL" id="RCNU01000005">
    <property type="protein sequence ID" value="RWQ95663.1"/>
    <property type="molecule type" value="Genomic_DNA"/>
</dbReference>
<keyword evidence="14" id="KW-1185">Reference proteome</keyword>
<evidence type="ECO:0000256" key="5">
    <source>
        <dbReference type="ARBA" id="ARBA00022989"/>
    </source>
</evidence>
<dbReference type="Pfam" id="PF01794">
    <property type="entry name" value="Ferric_reduct"/>
    <property type="match status" value="1"/>
</dbReference>
<protein>
    <submittedName>
        <fullName evidence="13">FRE family ferric-chelate reductase</fullName>
    </submittedName>
</protein>
<dbReference type="SFLD" id="SFLDS00052">
    <property type="entry name" value="Ferric_Reductase_Domain"/>
    <property type="match status" value="1"/>
</dbReference>
<dbReference type="RefSeq" id="XP_028485308.1">
    <property type="nucleotide sequence ID" value="XM_028626708.1"/>
</dbReference>
<dbReference type="SFLD" id="SFLDG01168">
    <property type="entry name" value="Ferric_reductase_subgroup_(FRE"/>
    <property type="match status" value="1"/>
</dbReference>
<evidence type="ECO:0000256" key="2">
    <source>
        <dbReference type="ARBA" id="ARBA00006278"/>
    </source>
</evidence>
<feature type="transmembrane region" description="Helical" evidence="10">
    <location>
        <begin position="167"/>
        <end position="187"/>
    </location>
</feature>
<comment type="caution">
    <text evidence="13">The sequence shown here is derived from an EMBL/GenBank/DDBJ whole genome shotgun (WGS) entry which is preliminary data.</text>
</comment>
<keyword evidence="9" id="KW-0325">Glycoprotein</keyword>
<keyword evidence="8 10" id="KW-0472">Membrane</keyword>
<feature type="transmembrane region" description="Helical" evidence="10">
    <location>
        <begin position="366"/>
        <end position="388"/>
    </location>
</feature>
<comment type="similarity">
    <text evidence="2">Belongs to the ferric reductase (FRE) family.</text>
</comment>
<keyword evidence="6" id="KW-0560">Oxidoreductase</keyword>
<reference evidence="13 14" key="1">
    <citation type="journal article" date="2018" name="Front. Microbiol.">
        <title>Genomic and genetic insights into a cosmopolitan fungus, Paecilomyces variotii (Eurotiales).</title>
        <authorList>
            <person name="Urquhart A.S."/>
            <person name="Mondo S.J."/>
            <person name="Makela M.R."/>
            <person name="Hane J.K."/>
            <person name="Wiebenga A."/>
            <person name="He G."/>
            <person name="Mihaltcheva S."/>
            <person name="Pangilinan J."/>
            <person name="Lipzen A."/>
            <person name="Barry K."/>
            <person name="de Vries R.P."/>
            <person name="Grigoriev I.V."/>
            <person name="Idnurm A."/>
        </authorList>
    </citation>
    <scope>NUCLEOTIDE SEQUENCE [LARGE SCALE GENOMIC DNA]</scope>
    <source>
        <strain evidence="13 14">CBS 101075</strain>
    </source>
</reference>
<dbReference type="InterPro" id="IPR013130">
    <property type="entry name" value="Fe3_Rdtase_TM_dom"/>
</dbReference>
<name>A0A443HUZ7_BYSSP</name>
<dbReference type="PANTHER" id="PTHR32361">
    <property type="entry name" value="FERRIC/CUPRIC REDUCTASE TRANSMEMBRANE COMPONENT"/>
    <property type="match status" value="1"/>
</dbReference>
<dbReference type="Gene3D" id="3.40.50.80">
    <property type="entry name" value="Nucleotide-binding domain of ferredoxin-NADP reductase (FNR) module"/>
    <property type="match status" value="1"/>
</dbReference>
<dbReference type="GO" id="GO:0015677">
    <property type="term" value="P:copper ion import"/>
    <property type="evidence" value="ECO:0007669"/>
    <property type="project" value="TreeGrafter"/>
</dbReference>
<gene>
    <name evidence="13" type="ORF">C8Q69DRAFT_262454</name>
</gene>
<feature type="transmembrane region" description="Helical" evidence="10">
    <location>
        <begin position="395"/>
        <end position="418"/>
    </location>
</feature>
<accession>A0A443HUZ7</accession>
<organism evidence="13 14">
    <name type="scientific">Byssochlamys spectabilis</name>
    <name type="common">Paecilomyces variotii</name>
    <dbReference type="NCBI Taxonomy" id="264951"/>
    <lineage>
        <taxon>Eukaryota</taxon>
        <taxon>Fungi</taxon>
        <taxon>Dikarya</taxon>
        <taxon>Ascomycota</taxon>
        <taxon>Pezizomycotina</taxon>
        <taxon>Eurotiomycetes</taxon>
        <taxon>Eurotiomycetidae</taxon>
        <taxon>Eurotiales</taxon>
        <taxon>Thermoascaceae</taxon>
        <taxon>Paecilomyces</taxon>
    </lineage>
</organism>
<evidence type="ECO:0000256" key="4">
    <source>
        <dbReference type="ARBA" id="ARBA00022692"/>
    </source>
</evidence>
<feature type="domain" description="FAD-binding FR-type" evidence="12">
    <location>
        <begin position="452"/>
        <end position="617"/>
    </location>
</feature>
<evidence type="ECO:0000256" key="7">
    <source>
        <dbReference type="ARBA" id="ARBA00023065"/>
    </source>
</evidence>
<dbReference type="SUPFAM" id="SSF52343">
    <property type="entry name" value="Ferredoxin reductase-like, C-terminal NADP-linked domain"/>
    <property type="match status" value="1"/>
</dbReference>
<dbReference type="GO" id="GO:0006879">
    <property type="term" value="P:intracellular iron ion homeostasis"/>
    <property type="evidence" value="ECO:0007669"/>
    <property type="project" value="TreeGrafter"/>
</dbReference>
<keyword evidence="4 10" id="KW-0812">Transmembrane</keyword>
<keyword evidence="5 10" id="KW-1133">Transmembrane helix</keyword>
<comment type="subcellular location">
    <subcellularLocation>
        <location evidence="1">Membrane</location>
        <topology evidence="1">Multi-pass membrane protein</topology>
    </subcellularLocation>
</comment>
<evidence type="ECO:0000256" key="6">
    <source>
        <dbReference type="ARBA" id="ARBA00023002"/>
    </source>
</evidence>
<evidence type="ECO:0000256" key="1">
    <source>
        <dbReference type="ARBA" id="ARBA00004141"/>
    </source>
</evidence>
<dbReference type="PROSITE" id="PS51384">
    <property type="entry name" value="FAD_FR"/>
    <property type="match status" value="1"/>
</dbReference>
<keyword evidence="3" id="KW-0813">Transport</keyword>
<evidence type="ECO:0000256" key="11">
    <source>
        <dbReference type="SAM" id="SignalP"/>
    </source>
</evidence>